<proteinExistence type="predicted"/>
<reference evidence="1 2" key="1">
    <citation type="submission" date="2022-04" db="EMBL/GenBank/DDBJ databases">
        <title>Genome draft of Actinomadura sp. ATCC 31491.</title>
        <authorList>
            <person name="Shi X."/>
            <person name="Du Y."/>
        </authorList>
    </citation>
    <scope>NUCLEOTIDE SEQUENCE [LARGE SCALE GENOMIC DNA]</scope>
    <source>
        <strain evidence="1 2">ATCC 31491</strain>
    </source>
</reference>
<accession>A0ABT0FPL9</accession>
<protein>
    <recommendedName>
        <fullName evidence="3">Minor tail protein</fullName>
    </recommendedName>
</protein>
<evidence type="ECO:0008006" key="3">
    <source>
        <dbReference type="Google" id="ProtNLM"/>
    </source>
</evidence>
<dbReference type="EMBL" id="JAKRKC020000001">
    <property type="protein sequence ID" value="MCK2214300.1"/>
    <property type="molecule type" value="Genomic_DNA"/>
</dbReference>
<gene>
    <name evidence="1" type="ORF">MF672_010925</name>
</gene>
<comment type="caution">
    <text evidence="1">The sequence shown here is derived from an EMBL/GenBank/DDBJ whole genome shotgun (WGS) entry which is preliminary data.</text>
</comment>
<keyword evidence="2" id="KW-1185">Reference proteome</keyword>
<organism evidence="1 2">
    <name type="scientific">Actinomadura luzonensis</name>
    <dbReference type="NCBI Taxonomy" id="2805427"/>
    <lineage>
        <taxon>Bacteria</taxon>
        <taxon>Bacillati</taxon>
        <taxon>Actinomycetota</taxon>
        <taxon>Actinomycetes</taxon>
        <taxon>Streptosporangiales</taxon>
        <taxon>Thermomonosporaceae</taxon>
        <taxon>Actinomadura</taxon>
    </lineage>
</organism>
<dbReference type="Proteomes" id="UP001317259">
    <property type="component" value="Unassembled WGS sequence"/>
</dbReference>
<dbReference type="RefSeq" id="WP_242380745.1">
    <property type="nucleotide sequence ID" value="NZ_JAKRKC020000001.1"/>
</dbReference>
<evidence type="ECO:0000313" key="2">
    <source>
        <dbReference type="Proteomes" id="UP001317259"/>
    </source>
</evidence>
<sequence length="609" mass="64566">MGAFIRSVKATTHHGGSYAAARGDARAGDVLIAWQAADSGGHAAMDLAGDWNAVDFYPGGSWPGEASGFWSGVKVWARQAVTSEPSSYTAGQGVSADGVTLIAAVAGADFASLRSDNNPGLTSPSLTPGSASGIEFRFAAGVPAPPGTSVSFSHPPGTVELADEQSDVWVAAGLAWAPIISTSPVGPAFWTGSNLVASCAFTLLLAAAEDPSAPPPVVAPGAPGRGRATWRYRFMRMLTREYLGDLDLVGVDLDKRILSPGVINATVPIPSPRIADKVAEIIPREAAGDPDSYPLDRGPGAISVEVLRLGEPQGEYWIHRTRLTRSRKGTMAIALQGSTLEGYLGAVEIEDDLSYSADQADILRNLVNHLMAQDNANISLELAEGTTGVTREVTYPADGSTYLRRLVELAQQDGGFEWMINLENIGGQLVRRLVWGYPTLGQAGGPHHQWGDGLYSGDILELSEEADALRGFTRVRARGNSISADASTPSVPLISSAHEASAHLAAGWPRTSKTLSYNNQTDLDTLEAYAAFWAERAAGAIRVDMATVAYGRDVTFTPNHLGDLARIYLRNQWHQGVWRTRRVIGIGITPVTKTGAEEAKLVFEGTEAP</sequence>
<name>A0ABT0FPL9_9ACTN</name>
<evidence type="ECO:0000313" key="1">
    <source>
        <dbReference type="EMBL" id="MCK2214300.1"/>
    </source>
</evidence>